<dbReference type="InterPro" id="IPR037257">
    <property type="entry name" value="T2SS_E_N_sf"/>
</dbReference>
<keyword evidence="4" id="KW-0472">Membrane</keyword>
<organism evidence="6 7">
    <name type="scientific">Thermoflexus hugenholtzii JAD2</name>
    <dbReference type="NCBI Taxonomy" id="877466"/>
    <lineage>
        <taxon>Bacteria</taxon>
        <taxon>Bacillati</taxon>
        <taxon>Chloroflexota</taxon>
        <taxon>Thermoflexia</taxon>
        <taxon>Thermoflexales</taxon>
        <taxon>Thermoflexaceae</taxon>
        <taxon>Thermoflexus</taxon>
    </lineage>
</organism>
<dbReference type="InterPro" id="IPR029044">
    <property type="entry name" value="Nucleotide-diphossugar_trans"/>
</dbReference>
<evidence type="ECO:0000313" key="6">
    <source>
        <dbReference type="EMBL" id="SNB52083.1"/>
    </source>
</evidence>
<dbReference type="Proteomes" id="UP000197025">
    <property type="component" value="Unassembled WGS sequence"/>
</dbReference>
<feature type="transmembrane region" description="Helical" evidence="4">
    <location>
        <begin position="180"/>
        <end position="197"/>
    </location>
</feature>
<reference evidence="7" key="1">
    <citation type="submission" date="2017-06" db="EMBL/GenBank/DDBJ databases">
        <authorList>
            <person name="Varghese N."/>
            <person name="Submissions S."/>
        </authorList>
    </citation>
    <scope>NUCLEOTIDE SEQUENCE [LARGE SCALE GENOMIC DNA]</scope>
    <source>
        <strain evidence="7">JAD2</strain>
    </source>
</reference>
<comment type="similarity">
    <text evidence="1">Belongs to the glycosyltransferase 2 family.</text>
</comment>
<dbReference type="AlphaFoldDB" id="A0A212PYJ5"/>
<dbReference type="Gene3D" id="3.90.550.10">
    <property type="entry name" value="Spore Coat Polysaccharide Biosynthesis Protein SpsA, Chain A"/>
    <property type="match status" value="1"/>
</dbReference>
<feature type="transmembrane region" description="Helical" evidence="4">
    <location>
        <begin position="505"/>
        <end position="531"/>
    </location>
</feature>
<keyword evidence="7" id="KW-1185">Reference proteome</keyword>
<dbReference type="PANTHER" id="PTHR43630:SF1">
    <property type="entry name" value="POLY-BETA-1,6-N-ACETYL-D-GLUCOSAMINE SYNTHASE"/>
    <property type="match status" value="1"/>
</dbReference>
<name>A0A212PYJ5_9CHLR</name>
<dbReference type="InParanoid" id="A0A212PYJ5"/>
<keyword evidence="3" id="KW-0808">Transferase</keyword>
<evidence type="ECO:0000313" key="7">
    <source>
        <dbReference type="Proteomes" id="UP000197025"/>
    </source>
</evidence>
<accession>A0A212PYJ5</accession>
<feature type="transmembrane region" description="Helical" evidence="4">
    <location>
        <begin position="576"/>
        <end position="598"/>
    </location>
</feature>
<dbReference type="RefSeq" id="WP_088570028.1">
    <property type="nucleotide sequence ID" value="NZ_FYEK01000003.1"/>
</dbReference>
<evidence type="ECO:0000256" key="4">
    <source>
        <dbReference type="SAM" id="Phobius"/>
    </source>
</evidence>
<dbReference type="SUPFAM" id="SSF160246">
    <property type="entry name" value="EspE N-terminal domain-like"/>
    <property type="match status" value="1"/>
</dbReference>
<dbReference type="Pfam" id="PF05157">
    <property type="entry name" value="MshEN"/>
    <property type="match status" value="1"/>
</dbReference>
<evidence type="ECO:0000256" key="1">
    <source>
        <dbReference type="ARBA" id="ARBA00006739"/>
    </source>
</evidence>
<dbReference type="EMBL" id="FYEK01000003">
    <property type="protein sequence ID" value="SNB52083.1"/>
    <property type="molecule type" value="Genomic_DNA"/>
</dbReference>
<feature type="domain" description="Type II secretion system protein GspE N-terminal" evidence="5">
    <location>
        <begin position="67"/>
        <end position="153"/>
    </location>
</feature>
<sequence>MEGILEQTSHRPLRLGEALVARGLLRPEDLEWALEIQARTREPLGQILLSRGLVRRYDLYRTLAELWGIPFVDLLQEPPDMELLHQFPPEQMLAHQLIPLRQLEEGLEIATARRPDPIVLEEAQRLFGQPIARIRATTEWDIRQILLRAFRTEILTTATYGLCYRRPEESAHTVFTRGQFLVMTLLLVGTLLALGIAPRATLIAINAAINIFFLASILFKFAVSMVGARYEREIAIREEDIRTLKDDELPRYTILVPVYREAEIIQTLLTNLARLDYPREKLEILLLLEEDDQETLEAAKAARPPGNVYFIRIPNAIPRTKPKACNVGLFFATGDYLVIYDAEDQPEPDQLKKAVLAFRKGGERLACVQAALNYFNARENFLTRMFTLEYSYWFDYMLPGLHRLGLPIPLGGTSNHFPTERLRMLGGWDPFNVTEDADLGIRAAVEGWEVGVIPSTTYEEANTQVRNWIRQRSRWIKGYMQTTLVHTRNPWQLIRRVGLRKAAGFLLLVGGTPLTFLSAPWMWAMFLWWIITQTRTLDPFFPPPVLYISLLNLLFGNAIAIYLNMLAGFKRGNYDLIPWALLTPVYWVLHSIAAYKALWQLFTRPFYWEKTRHGISHWLRR</sequence>
<keyword evidence="2" id="KW-0328">Glycosyltransferase</keyword>
<dbReference type="PANTHER" id="PTHR43630">
    <property type="entry name" value="POLY-BETA-1,6-N-ACETYL-D-GLUCOSAMINE SYNTHASE"/>
    <property type="match status" value="1"/>
</dbReference>
<gene>
    <name evidence="6" type="ORF">SAMN02746019_00022450</name>
</gene>
<dbReference type="Gene3D" id="3.30.300.160">
    <property type="entry name" value="Type II secretion system, protein E, N-terminal domain"/>
    <property type="match status" value="1"/>
</dbReference>
<dbReference type="Pfam" id="PF13641">
    <property type="entry name" value="Glyco_tranf_2_3"/>
    <property type="match status" value="1"/>
</dbReference>
<protein>
    <recommendedName>
        <fullName evidence="5">Type II secretion system protein GspE N-terminal domain-containing protein</fullName>
    </recommendedName>
</protein>
<dbReference type="SUPFAM" id="SSF53448">
    <property type="entry name" value="Nucleotide-diphospho-sugar transferases"/>
    <property type="match status" value="1"/>
</dbReference>
<keyword evidence="4" id="KW-1133">Transmembrane helix</keyword>
<evidence type="ECO:0000256" key="2">
    <source>
        <dbReference type="ARBA" id="ARBA00022676"/>
    </source>
</evidence>
<dbReference type="InterPro" id="IPR007831">
    <property type="entry name" value="T2SS_GspE_N"/>
</dbReference>
<keyword evidence="4" id="KW-0812">Transmembrane</keyword>
<evidence type="ECO:0000256" key="3">
    <source>
        <dbReference type="ARBA" id="ARBA00022679"/>
    </source>
</evidence>
<dbReference type="GO" id="GO:0016757">
    <property type="term" value="F:glycosyltransferase activity"/>
    <property type="evidence" value="ECO:0007669"/>
    <property type="project" value="UniProtKB-KW"/>
</dbReference>
<proteinExistence type="inferred from homology"/>
<evidence type="ECO:0000259" key="5">
    <source>
        <dbReference type="Pfam" id="PF05157"/>
    </source>
</evidence>
<feature type="transmembrane region" description="Helical" evidence="4">
    <location>
        <begin position="546"/>
        <end position="564"/>
    </location>
</feature>
<dbReference type="CDD" id="cd06427">
    <property type="entry name" value="CESA_like_2"/>
    <property type="match status" value="1"/>
</dbReference>
<feature type="transmembrane region" description="Helical" evidence="4">
    <location>
        <begin position="203"/>
        <end position="223"/>
    </location>
</feature>
<dbReference type="Gene3D" id="1.10.40.70">
    <property type="match status" value="1"/>
</dbReference>
<dbReference type="OrthoDB" id="9768769at2"/>